<dbReference type="EMBL" id="FMTT01000002">
    <property type="protein sequence ID" value="SCW31765.1"/>
    <property type="molecule type" value="Genomic_DNA"/>
</dbReference>
<organism evidence="1 2">
    <name type="scientific">Paenibacillus tianmuensis</name>
    <dbReference type="NCBI Taxonomy" id="624147"/>
    <lineage>
        <taxon>Bacteria</taxon>
        <taxon>Bacillati</taxon>
        <taxon>Bacillota</taxon>
        <taxon>Bacilli</taxon>
        <taxon>Bacillales</taxon>
        <taxon>Paenibacillaceae</taxon>
        <taxon>Paenibacillus</taxon>
    </lineage>
</organism>
<gene>
    <name evidence="1" type="ORF">SAMN04487970_1002205</name>
</gene>
<reference evidence="2" key="1">
    <citation type="submission" date="2016-10" db="EMBL/GenBank/DDBJ databases">
        <authorList>
            <person name="Varghese N."/>
            <person name="Submissions S."/>
        </authorList>
    </citation>
    <scope>NUCLEOTIDE SEQUENCE [LARGE SCALE GENOMIC DNA]</scope>
    <source>
        <strain evidence="2">CGMCC 1.8946</strain>
    </source>
</reference>
<evidence type="ECO:0000313" key="1">
    <source>
        <dbReference type="EMBL" id="SCW31765.1"/>
    </source>
</evidence>
<dbReference type="Proteomes" id="UP000198601">
    <property type="component" value="Unassembled WGS sequence"/>
</dbReference>
<name>A0A1G4PHY2_9BACL</name>
<accession>A0A1G4PHY2</accession>
<dbReference type="STRING" id="624147.SAMN04487970_1002205"/>
<dbReference type="OrthoDB" id="6047542at2"/>
<protein>
    <submittedName>
        <fullName evidence="1">Uncharacterized protein</fullName>
    </submittedName>
</protein>
<evidence type="ECO:0000313" key="2">
    <source>
        <dbReference type="Proteomes" id="UP000198601"/>
    </source>
</evidence>
<sequence length="200" mass="22947">MSTENIQALKDIIEGKSSVWWHKWWRDHAVALEKELGRTDYLKLKHGRLTAVSEYLSKIGVSYIWSPKGRLAETYAKLDTSLLDEDGKLNEAALDEHWGGAIGLFKNGQADQSMKIFREMLYKIVESQNIVEFEELANCDILFELGENDFALACLKVISTIQTDDDFSNVLEEFNETYDDIVFSAIDFAKSEYEKRTSLE</sequence>
<keyword evidence="2" id="KW-1185">Reference proteome</keyword>
<dbReference type="AlphaFoldDB" id="A0A1G4PHY2"/>
<dbReference type="RefSeq" id="WP_143006805.1">
    <property type="nucleotide sequence ID" value="NZ_FMTT01000002.1"/>
</dbReference>
<proteinExistence type="predicted"/>